<dbReference type="AlphaFoldDB" id="A0A9W4TFA1"/>
<dbReference type="Pfam" id="PF14028">
    <property type="entry name" value="Lant_dehydr_C"/>
    <property type="match status" value="1"/>
</dbReference>
<evidence type="ECO:0000313" key="3">
    <source>
        <dbReference type="Proteomes" id="UP001152749"/>
    </source>
</evidence>
<gene>
    <name evidence="2" type="ORF">TRV642_2117</name>
</gene>
<dbReference type="NCBIfam" id="TIGR03891">
    <property type="entry name" value="thiopep_ocin"/>
    <property type="match status" value="1"/>
</dbReference>
<dbReference type="InterPro" id="IPR023809">
    <property type="entry name" value="Thiopep_bacteriocin_synth_dom"/>
</dbReference>
<organism evidence="2 3">
    <name type="scientific">Flavobacterium collinsii</name>
    <dbReference type="NCBI Taxonomy" id="1114861"/>
    <lineage>
        <taxon>Bacteria</taxon>
        <taxon>Pseudomonadati</taxon>
        <taxon>Bacteroidota</taxon>
        <taxon>Flavobacteriia</taxon>
        <taxon>Flavobacteriales</taxon>
        <taxon>Flavobacteriaceae</taxon>
        <taxon>Flavobacterium</taxon>
    </lineage>
</organism>
<sequence length="295" mass="35742">MPKKSNIQRNFIVGDEWLYYKIYTGFKTSDLILTEIFKPLTKELIKSQKIKKWFFIRYSDPDNHLRIRFQFSKEQEYFEVINKLNPLLKKYLNKDLIWKIQIDTYQREIERYGEKTIEPSEGLFFHDSVMISEFLDLIEGEEGEEIRWLFCLKAIDQFLNDFEYNNKQKLNLLENLKNNFAAEFRMDKHLKIQVDTKYRLKRKTIETFMNCFTIGENQYIEIENLLKIKSLSISTIVAEILNYQNLNLDDFLNSHIHMLTNRLFKSNGRSNEMVVYDFLYRHYNSLEAKNKKQIH</sequence>
<feature type="domain" description="Thiopeptide-type bacteriocin biosynthesis" evidence="1">
    <location>
        <begin position="17"/>
        <end position="283"/>
    </location>
</feature>
<evidence type="ECO:0000313" key="2">
    <source>
        <dbReference type="EMBL" id="CAI2767028.1"/>
    </source>
</evidence>
<dbReference type="KEGG" id="fcs:TRV642_2117"/>
<accession>A0A9W4TFA1</accession>
<evidence type="ECO:0000259" key="1">
    <source>
        <dbReference type="Pfam" id="PF14028"/>
    </source>
</evidence>
<name>A0A9W4TFA1_9FLAO</name>
<dbReference type="Proteomes" id="UP001152749">
    <property type="component" value="Chromosome"/>
</dbReference>
<protein>
    <submittedName>
        <fullName evidence="2">Lant_dehydr_C domain-containing protein</fullName>
    </submittedName>
</protein>
<reference evidence="2" key="1">
    <citation type="submission" date="2022-09" db="EMBL/GenBank/DDBJ databases">
        <authorList>
            <person name="Duchaud E."/>
        </authorList>
    </citation>
    <scope>NUCLEOTIDE SEQUENCE</scope>
    <source>
        <strain evidence="2">TRV642</strain>
    </source>
</reference>
<proteinExistence type="predicted"/>
<dbReference type="EMBL" id="OX336425">
    <property type="protein sequence ID" value="CAI2767028.1"/>
    <property type="molecule type" value="Genomic_DNA"/>
</dbReference>